<keyword evidence="6" id="KW-1185">Reference proteome</keyword>
<dbReference type="PANTHER" id="PTHR43818">
    <property type="entry name" value="BCDNA.GH03377"/>
    <property type="match status" value="1"/>
</dbReference>
<feature type="domain" description="Gal80p-like C-terminal" evidence="3">
    <location>
        <begin position="140"/>
        <end position="280"/>
    </location>
</feature>
<evidence type="ECO:0000259" key="2">
    <source>
        <dbReference type="Pfam" id="PF01408"/>
    </source>
</evidence>
<evidence type="ECO:0000313" key="7">
    <source>
        <dbReference type="Proteomes" id="UP000215043"/>
    </source>
</evidence>
<reference evidence="4 7" key="2">
    <citation type="submission" date="2017-08" db="EMBL/GenBank/DDBJ databases">
        <title>The complete genome sequence of moderately halophilic actinomycete Actinopolyspora erythraea YIM 90600, the producer of novel erythromycin, novel actinopolysporins A-C and tubercidin.</title>
        <authorList>
            <person name="Yin M."/>
            <person name="Tang S."/>
        </authorList>
    </citation>
    <scope>NUCLEOTIDE SEQUENCE [LARGE SCALE GENOMIC DNA]</scope>
    <source>
        <strain evidence="4 7">YIM 90600</strain>
    </source>
</reference>
<dbReference type="AlphaFoldDB" id="A0A099D9R3"/>
<dbReference type="EMBL" id="JPMV01000009">
    <property type="protein sequence ID" value="KGI82913.1"/>
    <property type="molecule type" value="Genomic_DNA"/>
</dbReference>
<dbReference type="GO" id="GO:0016491">
    <property type="term" value="F:oxidoreductase activity"/>
    <property type="evidence" value="ECO:0007669"/>
    <property type="project" value="UniProtKB-KW"/>
</dbReference>
<dbReference type="InterPro" id="IPR036291">
    <property type="entry name" value="NAD(P)-bd_dom_sf"/>
</dbReference>
<evidence type="ECO:0000259" key="3">
    <source>
        <dbReference type="Pfam" id="PF22685"/>
    </source>
</evidence>
<dbReference type="Proteomes" id="UP000215043">
    <property type="component" value="Chromosome"/>
</dbReference>
<evidence type="ECO:0000313" key="5">
    <source>
        <dbReference type="EMBL" id="KGI82913.1"/>
    </source>
</evidence>
<organism evidence="4 7">
    <name type="scientific">Actinopolyspora erythraea</name>
    <dbReference type="NCBI Taxonomy" id="414996"/>
    <lineage>
        <taxon>Bacteria</taxon>
        <taxon>Bacillati</taxon>
        <taxon>Actinomycetota</taxon>
        <taxon>Actinomycetes</taxon>
        <taxon>Actinopolysporales</taxon>
        <taxon>Actinopolysporaceae</taxon>
        <taxon>Actinopolyspora</taxon>
    </lineage>
</organism>
<dbReference type="eggNOG" id="COG0673">
    <property type="taxonomic scope" value="Bacteria"/>
</dbReference>
<dbReference type="InterPro" id="IPR050463">
    <property type="entry name" value="Gfo/Idh/MocA_oxidrdct_glycsds"/>
</dbReference>
<dbReference type="HOGENOM" id="CLU_023194_25_0_11"/>
<dbReference type="Gene3D" id="3.30.360.10">
    <property type="entry name" value="Dihydrodipicolinate Reductase, domain 2"/>
    <property type="match status" value="1"/>
</dbReference>
<dbReference type="EMBL" id="CP022752">
    <property type="protein sequence ID" value="ASU80414.1"/>
    <property type="molecule type" value="Genomic_DNA"/>
</dbReference>
<dbReference type="RefSeq" id="WP_043570006.1">
    <property type="nucleotide sequence ID" value="NZ_CP022752.1"/>
</dbReference>
<dbReference type="Proteomes" id="UP000029737">
    <property type="component" value="Unassembled WGS sequence"/>
</dbReference>
<name>A0A099D9R3_9ACTN</name>
<dbReference type="SUPFAM" id="SSF55347">
    <property type="entry name" value="Glyceraldehyde-3-phosphate dehydrogenase-like, C-terminal domain"/>
    <property type="match status" value="1"/>
</dbReference>
<reference evidence="5 6" key="1">
    <citation type="journal article" date="2014" name="PLoS ONE">
        <title>Identification and Characterization of a New Erythromycin Biosynthetic Gene Cluster in Actinopolyspora erythraea YIM90600, a Novel Erythronolide-Producing Halophilic Actinomycete Isolated from Salt Field.</title>
        <authorList>
            <person name="Chen D."/>
            <person name="Feng J."/>
            <person name="Huang L."/>
            <person name="Zhang Q."/>
            <person name="Wu J."/>
            <person name="Zhu X."/>
            <person name="Duan Y."/>
            <person name="Xu Z."/>
        </authorList>
    </citation>
    <scope>NUCLEOTIDE SEQUENCE [LARGE SCALE GENOMIC DNA]</scope>
    <source>
        <strain evidence="5 6">YIM90600</strain>
    </source>
</reference>
<dbReference type="Gene3D" id="3.40.50.720">
    <property type="entry name" value="NAD(P)-binding Rossmann-like Domain"/>
    <property type="match status" value="1"/>
</dbReference>
<evidence type="ECO:0000256" key="1">
    <source>
        <dbReference type="ARBA" id="ARBA00023002"/>
    </source>
</evidence>
<sequence>MRQQTTPEKPLGVGLVGLSAEGGWGVRGHLPALKAVDGFELRALAGSDQRAAEKAGDKYGIPHVFDDVGRMAAHDEVDVVVVAVRVPRHRELIVPALNAGKTVVSEWPLASDLAEAEELATAARGQGVRTVVGLQARSSPVVRYVHDLVERGYVGRVLSTSVIASGGGWGPFVDSRAAYTADRANGATMLSVPFGHTVDALTMCLSGFAGLTATTSVRRPEVRNTETGETLPKTAEDQIAVTGELHSGAVASIHYRGGSSYGTNMLWEINGTDGDLVVSGDIGHLQFGNVTVRGASGKNARLGELTVPEEYVLFPELGQPALNVAQAYSQLGTDIAEGTSVLPDFEHAVEHHRLLDRIQRAAATGTRQ</sequence>
<dbReference type="OrthoDB" id="9815825at2"/>
<keyword evidence="1" id="KW-0560">Oxidoreductase</keyword>
<dbReference type="PANTHER" id="PTHR43818:SF11">
    <property type="entry name" value="BCDNA.GH03377"/>
    <property type="match status" value="1"/>
</dbReference>
<protein>
    <submittedName>
        <fullName evidence="4 5">Oxidoreductase</fullName>
    </submittedName>
</protein>
<dbReference type="Pfam" id="PF01408">
    <property type="entry name" value="GFO_IDH_MocA"/>
    <property type="match status" value="1"/>
</dbReference>
<proteinExistence type="predicted"/>
<evidence type="ECO:0000313" key="6">
    <source>
        <dbReference type="Proteomes" id="UP000029737"/>
    </source>
</evidence>
<gene>
    <name evidence="4" type="ORF">CDG81_21485</name>
    <name evidence="5" type="ORF">IL38_03400</name>
</gene>
<feature type="domain" description="Gfo/Idh/MocA-like oxidoreductase N-terminal" evidence="2">
    <location>
        <begin position="13"/>
        <end position="133"/>
    </location>
</feature>
<dbReference type="GO" id="GO:0000166">
    <property type="term" value="F:nucleotide binding"/>
    <property type="evidence" value="ECO:0007669"/>
    <property type="project" value="InterPro"/>
</dbReference>
<dbReference type="Pfam" id="PF22685">
    <property type="entry name" value="Gal80p_C-like"/>
    <property type="match status" value="1"/>
</dbReference>
<dbReference type="SUPFAM" id="SSF51735">
    <property type="entry name" value="NAD(P)-binding Rossmann-fold domains"/>
    <property type="match status" value="1"/>
</dbReference>
<dbReference type="KEGG" id="aey:CDG81_21485"/>
<accession>A0A099D9R3</accession>
<evidence type="ECO:0000313" key="4">
    <source>
        <dbReference type="EMBL" id="ASU80414.1"/>
    </source>
</evidence>
<dbReference type="InterPro" id="IPR000683">
    <property type="entry name" value="Gfo/Idh/MocA-like_OxRdtase_N"/>
</dbReference>
<dbReference type="InterPro" id="IPR055080">
    <property type="entry name" value="Gal80p-like_C"/>
</dbReference>